<sequence length="179" mass="18715">MPRPSPRPLAPPIRSNTSPTPTPPPPWASRSSPRAAWPASPRGRRPRRAAPRLTPGLPRLGAAVPTALGAPPRSTCETLSVDPLREAQGAAPTSNGVAAVGSTGIDTSSCHSGTRSKCRSLPSASILHSIQRSLSNMHGLSSLPASAWSAFSQLSVVVLLHILCWISVSLVWDCKPCIS</sequence>
<accession>A0A8T0UWL1</accession>
<feature type="region of interest" description="Disordered" evidence="1">
    <location>
        <begin position="1"/>
        <end position="76"/>
    </location>
</feature>
<protein>
    <submittedName>
        <fullName evidence="2">Uncharacterized protein</fullName>
    </submittedName>
</protein>
<evidence type="ECO:0000313" key="2">
    <source>
        <dbReference type="EMBL" id="KAG2626548.1"/>
    </source>
</evidence>
<dbReference type="AlphaFoldDB" id="A0A8T0UWL1"/>
<evidence type="ECO:0000256" key="1">
    <source>
        <dbReference type="SAM" id="MobiDB-lite"/>
    </source>
</evidence>
<feature type="compositionally biased region" description="Low complexity" evidence="1">
    <location>
        <begin position="28"/>
        <end position="41"/>
    </location>
</feature>
<dbReference type="Proteomes" id="UP000823388">
    <property type="component" value="Chromosome 3K"/>
</dbReference>
<name>A0A8T0UWL1_PANVG</name>
<dbReference type="EMBL" id="CM029041">
    <property type="protein sequence ID" value="KAG2626548.1"/>
    <property type="molecule type" value="Genomic_DNA"/>
</dbReference>
<feature type="compositionally biased region" description="Low complexity" evidence="1">
    <location>
        <begin position="51"/>
        <end position="62"/>
    </location>
</feature>
<organism evidence="2 3">
    <name type="scientific">Panicum virgatum</name>
    <name type="common">Blackwell switchgrass</name>
    <dbReference type="NCBI Taxonomy" id="38727"/>
    <lineage>
        <taxon>Eukaryota</taxon>
        <taxon>Viridiplantae</taxon>
        <taxon>Streptophyta</taxon>
        <taxon>Embryophyta</taxon>
        <taxon>Tracheophyta</taxon>
        <taxon>Spermatophyta</taxon>
        <taxon>Magnoliopsida</taxon>
        <taxon>Liliopsida</taxon>
        <taxon>Poales</taxon>
        <taxon>Poaceae</taxon>
        <taxon>PACMAD clade</taxon>
        <taxon>Panicoideae</taxon>
        <taxon>Panicodae</taxon>
        <taxon>Paniceae</taxon>
        <taxon>Panicinae</taxon>
        <taxon>Panicum</taxon>
        <taxon>Panicum sect. Hiantes</taxon>
    </lineage>
</organism>
<proteinExistence type="predicted"/>
<comment type="caution">
    <text evidence="2">The sequence shown here is derived from an EMBL/GenBank/DDBJ whole genome shotgun (WGS) entry which is preliminary data.</text>
</comment>
<gene>
    <name evidence="2" type="ORF">PVAP13_3KG368000</name>
</gene>
<keyword evidence="3" id="KW-1185">Reference proteome</keyword>
<evidence type="ECO:0000313" key="3">
    <source>
        <dbReference type="Proteomes" id="UP000823388"/>
    </source>
</evidence>
<feature type="compositionally biased region" description="Pro residues" evidence="1">
    <location>
        <begin position="1"/>
        <end position="11"/>
    </location>
</feature>
<reference evidence="2" key="1">
    <citation type="submission" date="2020-05" db="EMBL/GenBank/DDBJ databases">
        <title>WGS assembly of Panicum virgatum.</title>
        <authorList>
            <person name="Lovell J.T."/>
            <person name="Jenkins J."/>
            <person name="Shu S."/>
            <person name="Juenger T.E."/>
            <person name="Schmutz J."/>
        </authorList>
    </citation>
    <scope>NUCLEOTIDE SEQUENCE</scope>
    <source>
        <strain evidence="2">AP13</strain>
    </source>
</reference>